<dbReference type="PANTHER" id="PTHR42886">
    <property type="entry name" value="RE40534P-RELATED"/>
    <property type="match status" value="1"/>
</dbReference>
<dbReference type="InterPro" id="IPR029058">
    <property type="entry name" value="AB_hydrolase_fold"/>
</dbReference>
<evidence type="ECO:0000313" key="3">
    <source>
        <dbReference type="Proteomes" id="UP000199657"/>
    </source>
</evidence>
<protein>
    <submittedName>
        <fullName evidence="2">Pimeloyl-ACP methyl ester carboxylesterase</fullName>
    </submittedName>
</protein>
<dbReference type="RefSeq" id="WP_091645110.1">
    <property type="nucleotide sequence ID" value="NZ_FOEG01000007.1"/>
</dbReference>
<reference evidence="2 3" key="1">
    <citation type="submission" date="2016-10" db="EMBL/GenBank/DDBJ databases">
        <authorList>
            <person name="de Groot N.N."/>
        </authorList>
    </citation>
    <scope>NUCLEOTIDE SEQUENCE [LARGE SCALE GENOMIC DNA]</scope>
    <source>
        <strain evidence="2 3">CGMCC 1.6291</strain>
    </source>
</reference>
<sequence>MTGSRSSSLREQLVPWEYHTAEGFAVRGWHSPPSGRPVIHFIHGNGMCGLVYEAMLSRLARDYDLFLSDVQGHGSSDHGGPFRGWNRTAELCLDVWQQFAPLWQGVPVVGMGHSFGGVMTALMMGQRADIFDQGVLLDPVLFPPAMLRSMALLQLLGLSRRTPMARQAARRRDRWPDREHAFNGLRGRGIFRGWQDRCLQSYITHALRDDDDGVTLRCRPEREAEIFGSSPRGLWRALARVDAPVLMLHGADSYPFVGDAARRLPGVVSGITVERVPGGHCFMQQDPDGTAERVLAALPKRNRAA</sequence>
<gene>
    <name evidence="2" type="ORF">SAMN04488052_10780</name>
</gene>
<proteinExistence type="predicted"/>
<dbReference type="AlphaFoldDB" id="A0A1H8UNE3"/>
<dbReference type="STRING" id="406100.SAMN04488052_10780"/>
<name>A0A1H8UNE3_9GAMM</name>
<dbReference type="OrthoDB" id="5729753at2"/>
<dbReference type="EMBL" id="FOEG01000007">
    <property type="protein sequence ID" value="SEP04128.1"/>
    <property type="molecule type" value="Genomic_DNA"/>
</dbReference>
<dbReference type="Gene3D" id="3.40.50.1820">
    <property type="entry name" value="alpha/beta hydrolase"/>
    <property type="match status" value="1"/>
</dbReference>
<accession>A0A1H8UNE3</accession>
<dbReference type="Pfam" id="PF12697">
    <property type="entry name" value="Abhydrolase_6"/>
    <property type="match status" value="1"/>
</dbReference>
<dbReference type="SUPFAM" id="SSF53474">
    <property type="entry name" value="alpha/beta-Hydrolases"/>
    <property type="match status" value="1"/>
</dbReference>
<feature type="domain" description="AB hydrolase-1" evidence="1">
    <location>
        <begin position="41"/>
        <end position="292"/>
    </location>
</feature>
<dbReference type="PANTHER" id="PTHR42886:SF29">
    <property type="entry name" value="PUMMELIG, ISOFORM A"/>
    <property type="match status" value="1"/>
</dbReference>
<dbReference type="Proteomes" id="UP000199657">
    <property type="component" value="Unassembled WGS sequence"/>
</dbReference>
<dbReference type="InterPro" id="IPR000073">
    <property type="entry name" value="AB_hydrolase_1"/>
</dbReference>
<keyword evidence="3" id="KW-1185">Reference proteome</keyword>
<evidence type="ECO:0000259" key="1">
    <source>
        <dbReference type="Pfam" id="PF12697"/>
    </source>
</evidence>
<evidence type="ECO:0000313" key="2">
    <source>
        <dbReference type="EMBL" id="SEP04128.1"/>
    </source>
</evidence>
<organism evidence="2 3">
    <name type="scientific">Aquisalimonas asiatica</name>
    <dbReference type="NCBI Taxonomy" id="406100"/>
    <lineage>
        <taxon>Bacteria</taxon>
        <taxon>Pseudomonadati</taxon>
        <taxon>Pseudomonadota</taxon>
        <taxon>Gammaproteobacteria</taxon>
        <taxon>Chromatiales</taxon>
        <taxon>Ectothiorhodospiraceae</taxon>
        <taxon>Aquisalimonas</taxon>
    </lineage>
</organism>